<evidence type="ECO:0000313" key="5">
    <source>
        <dbReference type="Proteomes" id="UP001209654"/>
    </source>
</evidence>
<dbReference type="RefSeq" id="WP_264794611.1">
    <property type="nucleotide sequence ID" value="NZ_BRVS01000004.1"/>
</dbReference>
<evidence type="ECO:0000313" key="4">
    <source>
        <dbReference type="EMBL" id="GLB66448.1"/>
    </source>
</evidence>
<reference evidence="4 5" key="1">
    <citation type="journal article" date="2023" name="Int. J. Syst. Evol. Microbiol.">
        <title>Arthrobacter mangrovi sp. nov., an actinobacterium isolated from the rhizosphere of a mangrove.</title>
        <authorList>
            <person name="Hamada M."/>
            <person name="Saitou S."/>
            <person name="Enomoto N."/>
            <person name="Nanri K."/>
            <person name="Hidaka K."/>
            <person name="Miura T."/>
            <person name="Tamura T."/>
        </authorList>
    </citation>
    <scope>NUCLEOTIDE SEQUENCE [LARGE SCALE GENOMIC DNA]</scope>
    <source>
        <strain evidence="4 5">NBRC 112813</strain>
    </source>
</reference>
<evidence type="ECO:0000256" key="2">
    <source>
        <dbReference type="SAM" id="Phobius"/>
    </source>
</evidence>
<feature type="compositionally biased region" description="Acidic residues" evidence="1">
    <location>
        <begin position="124"/>
        <end position="134"/>
    </location>
</feature>
<evidence type="ECO:0008006" key="6">
    <source>
        <dbReference type="Google" id="ProtNLM"/>
    </source>
</evidence>
<organism evidence="4 5">
    <name type="scientific">Arthrobacter mangrovi</name>
    <dbReference type="NCBI Taxonomy" id="2966350"/>
    <lineage>
        <taxon>Bacteria</taxon>
        <taxon>Bacillati</taxon>
        <taxon>Actinomycetota</taxon>
        <taxon>Actinomycetes</taxon>
        <taxon>Micrococcales</taxon>
        <taxon>Micrococcaceae</taxon>
        <taxon>Arthrobacter</taxon>
    </lineage>
</organism>
<proteinExistence type="predicted"/>
<dbReference type="EMBL" id="BRVS01000004">
    <property type="protein sequence ID" value="GLB66448.1"/>
    <property type="molecule type" value="Genomic_DNA"/>
</dbReference>
<feature type="signal peptide" evidence="3">
    <location>
        <begin position="1"/>
        <end position="27"/>
    </location>
</feature>
<sequence length="392" mass="39560">MTSRLRSALLTGTVAAALALGAAPAQAIDEDASGQPARITEPAPAAAPVMNALEAAAPEAAHIDAAAATDSLSAPESVPAGTEEAVAGAVIPLLVEGTPAPRNGEAPHGTDGEAAGEVIGGAAEEEAPAEDGTGEEPVPAPDPALPGTDPSSGDGTDPAPETAPAAPENAPAPAAEEPTSQPAPESAAPPAADPAPAEFIVVGGRTLTHADFNIPDDIAASDEDTINRWMEENLELVLESDGMQYLVDLMLDYLMAGDLDGLADLIREMSVSDPAAGEELVQWMYELFQDFGEWPVDFEDWPGEAGPEFREPTSQPAPDVRPASLVAAPAAGLAPETPAADVAPAAAPVNELAQTGVPHGTLWLASGGAGLMLLGGALLVWRGRSIRAAAVR</sequence>
<keyword evidence="5" id="KW-1185">Reference proteome</keyword>
<keyword evidence="2" id="KW-0812">Transmembrane</keyword>
<keyword evidence="3" id="KW-0732">Signal</keyword>
<accession>A0ABQ5MR63</accession>
<feature type="compositionally biased region" description="Low complexity" evidence="1">
    <location>
        <begin position="158"/>
        <end position="194"/>
    </location>
</feature>
<feature type="region of interest" description="Disordered" evidence="1">
    <location>
        <begin position="124"/>
        <end position="194"/>
    </location>
</feature>
<protein>
    <recommendedName>
        <fullName evidence="6">Gram-positive cocci surface proteins LPxTG domain-containing protein</fullName>
    </recommendedName>
</protein>
<gene>
    <name evidence="4" type="ORF">AHIS1636_08870</name>
</gene>
<feature type="transmembrane region" description="Helical" evidence="2">
    <location>
        <begin position="362"/>
        <end position="381"/>
    </location>
</feature>
<keyword evidence="2" id="KW-1133">Transmembrane helix</keyword>
<comment type="caution">
    <text evidence="4">The sequence shown here is derived from an EMBL/GenBank/DDBJ whole genome shotgun (WGS) entry which is preliminary data.</text>
</comment>
<feature type="chain" id="PRO_5046691653" description="Gram-positive cocci surface proteins LPxTG domain-containing protein" evidence="3">
    <location>
        <begin position="28"/>
        <end position="392"/>
    </location>
</feature>
<evidence type="ECO:0000256" key="1">
    <source>
        <dbReference type="SAM" id="MobiDB-lite"/>
    </source>
</evidence>
<evidence type="ECO:0000256" key="3">
    <source>
        <dbReference type="SAM" id="SignalP"/>
    </source>
</evidence>
<keyword evidence="2" id="KW-0472">Membrane</keyword>
<dbReference type="Proteomes" id="UP001209654">
    <property type="component" value="Unassembled WGS sequence"/>
</dbReference>
<dbReference type="NCBIfam" id="TIGR01167">
    <property type="entry name" value="LPXTG_anchor"/>
    <property type="match status" value="1"/>
</dbReference>
<name>A0ABQ5MR63_9MICC</name>